<dbReference type="OrthoDB" id="2501290at2759"/>
<proteinExistence type="predicted"/>
<feature type="coiled-coil region" evidence="1">
    <location>
        <begin position="1"/>
        <end position="28"/>
    </location>
</feature>
<feature type="region of interest" description="Disordered" evidence="2">
    <location>
        <begin position="49"/>
        <end position="78"/>
    </location>
</feature>
<dbReference type="AlphaFoldDB" id="A0A9Q3BRR9"/>
<keyword evidence="4" id="KW-1185">Reference proteome</keyword>
<gene>
    <name evidence="3" type="ORF">O181_010789</name>
</gene>
<name>A0A9Q3BRR9_9BASI</name>
<evidence type="ECO:0000313" key="4">
    <source>
        <dbReference type="Proteomes" id="UP000765509"/>
    </source>
</evidence>
<keyword evidence="1" id="KW-0175">Coiled coil</keyword>
<sequence length="124" mass="14445">MANALHQLKELNRKIKEQKTSVKVEDHEEKKDSKDLIKKMKELSEALIPQNKKLMDSNKTPPNFKPRKNVPPPLNRSLPYVPAPNVQRFIVNCYYCMEEGHSAGRCTELVDDQNKKWVIRQGFN</sequence>
<organism evidence="3 4">
    <name type="scientific">Austropuccinia psidii MF-1</name>
    <dbReference type="NCBI Taxonomy" id="1389203"/>
    <lineage>
        <taxon>Eukaryota</taxon>
        <taxon>Fungi</taxon>
        <taxon>Dikarya</taxon>
        <taxon>Basidiomycota</taxon>
        <taxon>Pucciniomycotina</taxon>
        <taxon>Pucciniomycetes</taxon>
        <taxon>Pucciniales</taxon>
        <taxon>Sphaerophragmiaceae</taxon>
        <taxon>Austropuccinia</taxon>
    </lineage>
</organism>
<comment type="caution">
    <text evidence="3">The sequence shown here is derived from an EMBL/GenBank/DDBJ whole genome shotgun (WGS) entry which is preliminary data.</text>
</comment>
<reference evidence="3" key="1">
    <citation type="submission" date="2021-03" db="EMBL/GenBank/DDBJ databases">
        <title>Draft genome sequence of rust myrtle Austropuccinia psidii MF-1, a brazilian biotype.</title>
        <authorList>
            <person name="Quecine M.C."/>
            <person name="Pachon D.M.R."/>
            <person name="Bonatelli M.L."/>
            <person name="Correr F.H."/>
            <person name="Franceschini L.M."/>
            <person name="Leite T.F."/>
            <person name="Margarido G.R.A."/>
            <person name="Almeida C.A."/>
            <person name="Ferrarezi J.A."/>
            <person name="Labate C.A."/>
        </authorList>
    </citation>
    <scope>NUCLEOTIDE SEQUENCE</scope>
    <source>
        <strain evidence="3">MF-1</strain>
    </source>
</reference>
<evidence type="ECO:0000256" key="2">
    <source>
        <dbReference type="SAM" id="MobiDB-lite"/>
    </source>
</evidence>
<accession>A0A9Q3BRR9</accession>
<evidence type="ECO:0000256" key="1">
    <source>
        <dbReference type="SAM" id="Coils"/>
    </source>
</evidence>
<dbReference type="EMBL" id="AVOT02002652">
    <property type="protein sequence ID" value="MBW0471074.1"/>
    <property type="molecule type" value="Genomic_DNA"/>
</dbReference>
<protein>
    <recommendedName>
        <fullName evidence="5">CCHC-type domain-containing protein</fullName>
    </recommendedName>
</protein>
<evidence type="ECO:0008006" key="5">
    <source>
        <dbReference type="Google" id="ProtNLM"/>
    </source>
</evidence>
<dbReference type="Proteomes" id="UP000765509">
    <property type="component" value="Unassembled WGS sequence"/>
</dbReference>
<evidence type="ECO:0000313" key="3">
    <source>
        <dbReference type="EMBL" id="MBW0471074.1"/>
    </source>
</evidence>